<organism evidence="7 8">
    <name type="scientific">Ophiobolus disseminans</name>
    <dbReference type="NCBI Taxonomy" id="1469910"/>
    <lineage>
        <taxon>Eukaryota</taxon>
        <taxon>Fungi</taxon>
        <taxon>Dikarya</taxon>
        <taxon>Ascomycota</taxon>
        <taxon>Pezizomycotina</taxon>
        <taxon>Dothideomycetes</taxon>
        <taxon>Pleosporomycetidae</taxon>
        <taxon>Pleosporales</taxon>
        <taxon>Pleosporineae</taxon>
        <taxon>Phaeosphaeriaceae</taxon>
        <taxon>Ophiobolus</taxon>
    </lineage>
</organism>
<dbReference type="SMART" id="SM00448">
    <property type="entry name" value="REC"/>
    <property type="match status" value="1"/>
</dbReference>
<dbReference type="InterPro" id="IPR036890">
    <property type="entry name" value="HATPase_C_sf"/>
</dbReference>
<dbReference type="OrthoDB" id="303614at2759"/>
<dbReference type="Gene3D" id="3.40.50.2300">
    <property type="match status" value="1"/>
</dbReference>
<dbReference type="Pfam" id="PF26131">
    <property type="entry name" value="PAS-like"/>
    <property type="match status" value="1"/>
</dbReference>
<dbReference type="PROSITE" id="PS50110">
    <property type="entry name" value="RESPONSE_REGULATORY"/>
    <property type="match status" value="1"/>
</dbReference>
<feature type="domain" description="Histidine kinase" evidence="4">
    <location>
        <begin position="456"/>
        <end position="732"/>
    </location>
</feature>
<feature type="domain" description="PAC" evidence="6">
    <location>
        <begin position="380"/>
        <end position="438"/>
    </location>
</feature>
<name>A0A6A6ZTH1_9PLEO</name>
<dbReference type="InterPro" id="IPR001789">
    <property type="entry name" value="Sig_transdc_resp-reg_receiver"/>
</dbReference>
<dbReference type="NCBIfam" id="TIGR00229">
    <property type="entry name" value="sensory_box"/>
    <property type="match status" value="1"/>
</dbReference>
<dbReference type="Proteomes" id="UP000799424">
    <property type="component" value="Unassembled WGS sequence"/>
</dbReference>
<evidence type="ECO:0000259" key="4">
    <source>
        <dbReference type="PROSITE" id="PS50109"/>
    </source>
</evidence>
<dbReference type="EMBL" id="MU006230">
    <property type="protein sequence ID" value="KAF2824106.1"/>
    <property type="molecule type" value="Genomic_DNA"/>
</dbReference>
<dbReference type="SUPFAM" id="SSF55874">
    <property type="entry name" value="ATPase domain of HSP90 chaperone/DNA topoisomerase II/histidine kinase"/>
    <property type="match status" value="1"/>
</dbReference>
<dbReference type="InterPro" id="IPR058846">
    <property type="entry name" value="PAS-like"/>
</dbReference>
<accession>A0A6A6ZTH1</accession>
<dbReference type="InterPro" id="IPR036097">
    <property type="entry name" value="HisK_dim/P_sf"/>
</dbReference>
<feature type="region of interest" description="Disordered" evidence="3">
    <location>
        <begin position="112"/>
        <end position="133"/>
    </location>
</feature>
<dbReference type="Pfam" id="PF02518">
    <property type="entry name" value="HATPase_c"/>
    <property type="match status" value="1"/>
</dbReference>
<dbReference type="Gene3D" id="3.30.565.10">
    <property type="entry name" value="Histidine kinase-like ATPase, C-terminal domain"/>
    <property type="match status" value="1"/>
</dbReference>
<keyword evidence="8" id="KW-1185">Reference proteome</keyword>
<dbReference type="PANTHER" id="PTHR43719:SF30">
    <property type="entry name" value="TWO-COMPONENT SYSTEM RESPONSE REGULATOR"/>
    <property type="match status" value="1"/>
</dbReference>
<proteinExistence type="predicted"/>
<feature type="domain" description="Response regulatory" evidence="5">
    <location>
        <begin position="767"/>
        <end position="946"/>
    </location>
</feature>
<dbReference type="PROSITE" id="PS50113">
    <property type="entry name" value="PAC"/>
    <property type="match status" value="1"/>
</dbReference>
<dbReference type="CDD" id="cd00082">
    <property type="entry name" value="HisKA"/>
    <property type="match status" value="1"/>
</dbReference>
<dbReference type="GO" id="GO:0000155">
    <property type="term" value="F:phosphorelay sensor kinase activity"/>
    <property type="evidence" value="ECO:0007669"/>
    <property type="project" value="InterPro"/>
</dbReference>
<evidence type="ECO:0000259" key="6">
    <source>
        <dbReference type="PROSITE" id="PS50113"/>
    </source>
</evidence>
<dbReference type="InterPro" id="IPR050956">
    <property type="entry name" value="2C_system_His_kinase"/>
</dbReference>
<feature type="modified residue" description="4-aspartylphosphate" evidence="2">
    <location>
        <position position="844"/>
    </location>
</feature>
<dbReference type="SMART" id="SM00091">
    <property type="entry name" value="PAS"/>
    <property type="match status" value="2"/>
</dbReference>
<dbReference type="SUPFAM" id="SSF47384">
    <property type="entry name" value="Homodimeric domain of signal transducing histidine kinase"/>
    <property type="match status" value="1"/>
</dbReference>
<dbReference type="InterPro" id="IPR000700">
    <property type="entry name" value="PAS-assoc_C"/>
</dbReference>
<dbReference type="SUPFAM" id="SSF52172">
    <property type="entry name" value="CheY-like"/>
    <property type="match status" value="1"/>
</dbReference>
<dbReference type="InterPro" id="IPR003661">
    <property type="entry name" value="HisK_dim/P_dom"/>
</dbReference>
<dbReference type="PANTHER" id="PTHR43719">
    <property type="entry name" value="TWO-COMPONENT HISTIDINE KINASE"/>
    <property type="match status" value="1"/>
</dbReference>
<dbReference type="PRINTS" id="PR00344">
    <property type="entry name" value="BCTRLSENSOR"/>
</dbReference>
<dbReference type="InterPro" id="IPR013655">
    <property type="entry name" value="PAS_fold_3"/>
</dbReference>
<evidence type="ECO:0000313" key="7">
    <source>
        <dbReference type="EMBL" id="KAF2824106.1"/>
    </source>
</evidence>
<dbReference type="InterPro" id="IPR005467">
    <property type="entry name" value="His_kinase_dom"/>
</dbReference>
<dbReference type="CDD" id="cd17546">
    <property type="entry name" value="REC_hyHK_CKI1_RcsC-like"/>
    <property type="match status" value="1"/>
</dbReference>
<dbReference type="InterPro" id="IPR004358">
    <property type="entry name" value="Sig_transdc_His_kin-like_C"/>
</dbReference>
<dbReference type="Pfam" id="PF13188">
    <property type="entry name" value="PAS_8"/>
    <property type="match status" value="1"/>
</dbReference>
<dbReference type="SUPFAM" id="SSF55785">
    <property type="entry name" value="PYP-like sensor domain (PAS domain)"/>
    <property type="match status" value="2"/>
</dbReference>
<keyword evidence="1 2" id="KW-0597">Phosphoprotein</keyword>
<dbReference type="InterPro" id="IPR003594">
    <property type="entry name" value="HATPase_dom"/>
</dbReference>
<dbReference type="InterPro" id="IPR011006">
    <property type="entry name" value="CheY-like_superfamily"/>
</dbReference>
<dbReference type="SMART" id="SM00388">
    <property type="entry name" value="HisKA"/>
    <property type="match status" value="1"/>
</dbReference>
<dbReference type="CDD" id="cd00130">
    <property type="entry name" value="PAS"/>
    <property type="match status" value="2"/>
</dbReference>
<evidence type="ECO:0000256" key="2">
    <source>
        <dbReference type="PROSITE-ProRule" id="PRU00169"/>
    </source>
</evidence>
<dbReference type="Pfam" id="PF00512">
    <property type="entry name" value="HisKA"/>
    <property type="match status" value="1"/>
</dbReference>
<dbReference type="InterPro" id="IPR000014">
    <property type="entry name" value="PAS"/>
</dbReference>
<evidence type="ECO:0000259" key="5">
    <source>
        <dbReference type="PROSITE" id="PS50110"/>
    </source>
</evidence>
<evidence type="ECO:0000256" key="1">
    <source>
        <dbReference type="ARBA" id="ARBA00022553"/>
    </source>
</evidence>
<dbReference type="Pfam" id="PF08447">
    <property type="entry name" value="PAS_3"/>
    <property type="match status" value="1"/>
</dbReference>
<dbReference type="SMART" id="SM00387">
    <property type="entry name" value="HATPase_c"/>
    <property type="match status" value="1"/>
</dbReference>
<protein>
    <submittedName>
        <fullName evidence="7">Putative histidine kinase HHK8p</fullName>
    </submittedName>
</protein>
<dbReference type="InterPro" id="IPR035965">
    <property type="entry name" value="PAS-like_dom_sf"/>
</dbReference>
<gene>
    <name evidence="7" type="ORF">CC86DRAFT_456976</name>
</gene>
<evidence type="ECO:0000256" key="3">
    <source>
        <dbReference type="SAM" id="MobiDB-lite"/>
    </source>
</evidence>
<sequence>MEQPVRPTKPPPLDLELLEIDPTPLFIIRVGTNALAFDFLYVNEAFRARDLRDVVRGPGRDALLFRSWAQAVGHAVKRHYDFAGRRWTAEMAGTTVTMKVVRATGFLSEEQSTQDYASRRESQEVPDPLKSTRSPIYTRSKEDFMKVVINDEAPVLRKMPRTNMNARWEGIQTMMEMSDVGVFEYNTEGKLLHANEAWYRLSSHPKDLPAHVHFSFMDLVYPDDQPLVLSMWNTLAQGSPVTFEMRWKPRPGTNDTAQWVLSACVPILDDDSVLISIAGNTIDIGAQKKSQEAAQARVEALEQARLSEMKFARFTQLSPTAIYIYVPESGMQFVNDQFFELTGHSRAPVDQFEWFSLIADEDVKKVEEDWANLLEGHRSAGVQFRLKKTWVNQDGVCSNIWVQSSSHPQLDKHGHVISIMGTLFDISQFKWAESVQRRRVEEALEAKRQQENFIDMTSHELRNPLSAVVQCAESVIATLEHLPVRSPAATPTESGRDDLEEDINSSIDALRTIVSCSLHQKRVIDDVLTLSKLDSSLILITPVRVQPAVVVSEAMKLFDVECHQMDIQLDLNQDETFTGFEWVMLDPSRLLQVLINLLTNAIKFTKDQPERRITVKLGGSWTRPPKVWQTVSFTTDDGPKADIFDRPDWGDGRQGYLWIKVTDTGCGMTRDEQDKLFSRFTQATPRTHVKYGGSGLGLFISKSLATLQGGAIGVFSEASVGSTFAFFVTTRLADPPAGQNAARTSKVRPTAHRTVSSEDAMKSVKLNVLIVEDNLVNQKVLKKQLLKFGWTISVAGNGQEALDWLKGSVYWRGCDDDHKDDSTSEGSNGSHARPKDELDVILMDVEMPIMDGLTCTRKIRDYEDQGLLKLPPTPQEQPTTPSLSPITSFYYANSSSERRNTRLPILAVSANARTEQVQQALIAGMDDAISKPFRIPELWPKIRGLIPHLREQQQQQQQD</sequence>
<dbReference type="PROSITE" id="PS50109">
    <property type="entry name" value="HIS_KIN"/>
    <property type="match status" value="1"/>
</dbReference>
<dbReference type="Gene3D" id="3.30.450.20">
    <property type="entry name" value="PAS domain"/>
    <property type="match status" value="2"/>
</dbReference>
<evidence type="ECO:0000313" key="8">
    <source>
        <dbReference type="Proteomes" id="UP000799424"/>
    </source>
</evidence>
<dbReference type="AlphaFoldDB" id="A0A6A6ZTH1"/>
<keyword evidence="7" id="KW-0808">Transferase</keyword>
<reference evidence="7" key="1">
    <citation type="journal article" date="2020" name="Stud. Mycol.">
        <title>101 Dothideomycetes genomes: a test case for predicting lifestyles and emergence of pathogens.</title>
        <authorList>
            <person name="Haridas S."/>
            <person name="Albert R."/>
            <person name="Binder M."/>
            <person name="Bloem J."/>
            <person name="Labutti K."/>
            <person name="Salamov A."/>
            <person name="Andreopoulos B."/>
            <person name="Baker S."/>
            <person name="Barry K."/>
            <person name="Bills G."/>
            <person name="Bluhm B."/>
            <person name="Cannon C."/>
            <person name="Castanera R."/>
            <person name="Culley D."/>
            <person name="Daum C."/>
            <person name="Ezra D."/>
            <person name="Gonzalez J."/>
            <person name="Henrissat B."/>
            <person name="Kuo A."/>
            <person name="Liang C."/>
            <person name="Lipzen A."/>
            <person name="Lutzoni F."/>
            <person name="Magnuson J."/>
            <person name="Mondo S."/>
            <person name="Nolan M."/>
            <person name="Ohm R."/>
            <person name="Pangilinan J."/>
            <person name="Park H.-J."/>
            <person name="Ramirez L."/>
            <person name="Alfaro M."/>
            <person name="Sun H."/>
            <person name="Tritt A."/>
            <person name="Yoshinaga Y."/>
            <person name="Zwiers L.-H."/>
            <person name="Turgeon B."/>
            <person name="Goodwin S."/>
            <person name="Spatafora J."/>
            <person name="Crous P."/>
            <person name="Grigoriev I."/>
        </authorList>
    </citation>
    <scope>NUCLEOTIDE SEQUENCE</scope>
    <source>
        <strain evidence="7">CBS 113818</strain>
    </source>
</reference>
<keyword evidence="7" id="KW-0418">Kinase</keyword>
<dbReference type="Gene3D" id="1.10.287.130">
    <property type="match status" value="1"/>
</dbReference>